<dbReference type="InterPro" id="IPR036982">
    <property type="entry name" value="Deoxyhypusine_synthase_sf"/>
</dbReference>
<dbReference type="OrthoDB" id="294378at2759"/>
<keyword evidence="8" id="KW-1185">Reference proteome</keyword>
<comment type="function">
    <text evidence="2">Catalyzes the NAD-dependent oxidative cleavage of spermidine and the subsequent transfer of the butylamine moiety of spermidine to the epsilon-amino group of a specific lysine residue of the eIF-5A precursor protein to form the intermediate deoxyhypusine residue.</text>
</comment>
<evidence type="ECO:0000256" key="5">
    <source>
        <dbReference type="ARBA" id="ARBA00012683"/>
    </source>
</evidence>
<evidence type="ECO:0000256" key="2">
    <source>
        <dbReference type="ARBA" id="ARBA00002823"/>
    </source>
</evidence>
<dbReference type="Pfam" id="PF01916">
    <property type="entry name" value="DS"/>
    <property type="match status" value="1"/>
</dbReference>
<comment type="pathway">
    <text evidence="3">Protein modification; eIF5A hypusination.</text>
</comment>
<accession>E0S8V0</accession>
<evidence type="ECO:0000313" key="8">
    <source>
        <dbReference type="Proteomes" id="UP000002313"/>
    </source>
</evidence>
<comment type="catalytic activity">
    <reaction evidence="1">
        <text>[eIF5A protein]-L-lysine + spermidine = [eIF5A protein]-deoxyhypusine + propane-1,3-diamine</text>
        <dbReference type="Rhea" id="RHEA:33299"/>
        <dbReference type="Rhea" id="RHEA-COMP:10143"/>
        <dbReference type="Rhea" id="RHEA-COMP:10144"/>
        <dbReference type="ChEBI" id="CHEBI:29969"/>
        <dbReference type="ChEBI" id="CHEBI:57484"/>
        <dbReference type="ChEBI" id="CHEBI:57834"/>
        <dbReference type="ChEBI" id="CHEBI:82657"/>
        <dbReference type="EC" id="2.5.1.46"/>
    </reaction>
</comment>
<reference evidence="7 8" key="1">
    <citation type="journal article" date="2010" name="Nat. Commun.">
        <title>The complete sequence of the smallest known nuclear genome from the microsporidian Encephalitozoon intestinalis.</title>
        <authorList>
            <person name="Corradi N."/>
            <person name="Pombert J.-F."/>
            <person name="Farinelli L."/>
            <person name="Didier E.S."/>
            <person name="Keeling P.J."/>
        </authorList>
    </citation>
    <scope>NUCLEOTIDE SEQUENCE [LARGE SCALE GENOMIC DNA]</scope>
    <source>
        <strain evidence="7 8">ATCC 50506</strain>
    </source>
</reference>
<comment type="similarity">
    <text evidence="4">Belongs to the deoxyhypusine synthase family.</text>
</comment>
<dbReference type="PANTHER" id="PTHR11703">
    <property type="entry name" value="DEOXYHYPUSINE SYNTHASE"/>
    <property type="match status" value="1"/>
</dbReference>
<dbReference type="GO" id="GO:0034038">
    <property type="term" value="F:deoxyhypusine synthase activity"/>
    <property type="evidence" value="ECO:0007669"/>
    <property type="project" value="UniProtKB-EC"/>
</dbReference>
<evidence type="ECO:0000256" key="6">
    <source>
        <dbReference type="ARBA" id="ARBA00023027"/>
    </source>
</evidence>
<evidence type="ECO:0000313" key="7">
    <source>
        <dbReference type="EMBL" id="ADM12216.1"/>
    </source>
</evidence>
<dbReference type="Proteomes" id="UP000002313">
    <property type="component" value="Chromosome IX"/>
</dbReference>
<gene>
    <name evidence="7" type="ORF">Eint_090870</name>
</gene>
<reference evidence="7 8" key="2">
    <citation type="journal article" date="2012" name="Proc. Natl. Acad. Sci. U.S.A.">
        <title>Gain and loss of multiple functionally related, horizontally transferred genes in the reduced genomes of two microsporidian parasites.</title>
        <authorList>
            <person name="Pombert J.-F."/>
            <person name="Selman M."/>
            <person name="Burki F."/>
            <person name="Bardell F.T."/>
            <person name="Farinelli L."/>
            <person name="Solter L.F."/>
            <person name="Whitman D.W."/>
            <person name="Weiss L.M."/>
            <person name="Corradi N."/>
            <person name="Keeling P.J."/>
        </authorList>
    </citation>
    <scope>NUCLEOTIDE SEQUENCE [LARGE SCALE GENOMIC DNA]</scope>
    <source>
        <strain evidence="7 8">ATCC 50506</strain>
    </source>
</reference>
<evidence type="ECO:0000256" key="3">
    <source>
        <dbReference type="ARBA" id="ARBA00005041"/>
    </source>
</evidence>
<dbReference type="PANTHER" id="PTHR11703:SF0">
    <property type="entry name" value="DEOXYHYPUSINE SYNTHASE"/>
    <property type="match status" value="1"/>
</dbReference>
<dbReference type="SUPFAM" id="SSF52467">
    <property type="entry name" value="DHS-like NAD/FAD-binding domain"/>
    <property type="match status" value="1"/>
</dbReference>
<dbReference type="FunFam" id="3.40.910.10:FF:000010">
    <property type="entry name" value="Deoxyhypusine synthase"/>
    <property type="match status" value="1"/>
</dbReference>
<name>E0S8V0_ENCIT</name>
<sequence length="333" mass="37355">MDGPKNVRDLCRKVKDELSFRKEVKGIDFEKEWDFMEIIKSFETTGFQGTNLYKAIEEIERMRGSKIFFGCTSNIISSGLRDIIATLVKRKYVHVLVTTGGGIEEDLIKTFKPTFCGDFNLKGKDLRDNGLNRIGNLVIPSENYEDFETWLNEVVNDITEGYTKEHPRILTPSSFIKILGERINNESSVLYWAAKNNIPVYSPAVTDGSIGDILSFHPRRNMLKLDIVEDTYRMNCEAVFNGETGAIILGCGIVKHHILNANLFKNGLNYCVLINNAQEFDGSDAGANIDEAVSWGKIKSEAKGVKVFGDATILFPLVVAATFMKQDKACPER</sequence>
<dbReference type="GO" id="GO:0005737">
    <property type="term" value="C:cytoplasm"/>
    <property type="evidence" value="ECO:0007669"/>
    <property type="project" value="TreeGrafter"/>
</dbReference>
<organism evidence="7 8">
    <name type="scientific">Encephalitozoon intestinalis (strain ATCC 50506)</name>
    <name type="common">Microsporidian parasite</name>
    <name type="synonym">Septata intestinalis</name>
    <dbReference type="NCBI Taxonomy" id="876142"/>
    <lineage>
        <taxon>Eukaryota</taxon>
        <taxon>Fungi</taxon>
        <taxon>Fungi incertae sedis</taxon>
        <taxon>Microsporidia</taxon>
        <taxon>Unikaryonidae</taxon>
        <taxon>Encephalitozoon</taxon>
    </lineage>
</organism>
<dbReference type="InterPro" id="IPR029035">
    <property type="entry name" value="DHS-like_NAD/FAD-binding_dom"/>
</dbReference>
<dbReference type="Gene3D" id="3.40.910.10">
    <property type="entry name" value="Deoxyhypusine synthase"/>
    <property type="match status" value="1"/>
</dbReference>
<dbReference type="GeneID" id="9698407"/>
<dbReference type="InterPro" id="IPR002773">
    <property type="entry name" value="Deoxyhypusine_synthase"/>
</dbReference>
<evidence type="ECO:0000256" key="4">
    <source>
        <dbReference type="ARBA" id="ARBA00009892"/>
    </source>
</evidence>
<dbReference type="KEGG" id="ein:Eint_090870"/>
<dbReference type="HOGENOM" id="CLU_039781_0_0_1"/>
<dbReference type="RefSeq" id="XP_003073576.1">
    <property type="nucleotide sequence ID" value="XM_003073530.1"/>
</dbReference>
<dbReference type="NCBIfam" id="TIGR00321">
    <property type="entry name" value="dhys"/>
    <property type="match status" value="1"/>
</dbReference>
<dbReference type="AlphaFoldDB" id="E0S8V0"/>
<dbReference type="EMBL" id="CP001950">
    <property type="protein sequence ID" value="ADM12216.1"/>
    <property type="molecule type" value="Genomic_DNA"/>
</dbReference>
<protein>
    <recommendedName>
        <fullName evidence="5">deoxyhypusine synthase</fullName>
        <ecNumber evidence="5">2.5.1.46</ecNumber>
    </recommendedName>
</protein>
<keyword evidence="6" id="KW-0520">NAD</keyword>
<evidence type="ECO:0000256" key="1">
    <source>
        <dbReference type="ARBA" id="ARBA00000952"/>
    </source>
</evidence>
<dbReference type="EC" id="2.5.1.46" evidence="5"/>
<proteinExistence type="inferred from homology"/>
<dbReference type="VEuPathDB" id="MicrosporidiaDB:Eint_090870"/>